<dbReference type="EMBL" id="LR746268">
    <property type="protein sequence ID" value="CAA7396307.1"/>
    <property type="molecule type" value="Genomic_DNA"/>
</dbReference>
<organism evidence="3 4">
    <name type="scientific">Spirodela intermedia</name>
    <name type="common">Intermediate duckweed</name>
    <dbReference type="NCBI Taxonomy" id="51605"/>
    <lineage>
        <taxon>Eukaryota</taxon>
        <taxon>Viridiplantae</taxon>
        <taxon>Streptophyta</taxon>
        <taxon>Embryophyta</taxon>
        <taxon>Tracheophyta</taxon>
        <taxon>Spermatophyta</taxon>
        <taxon>Magnoliopsida</taxon>
        <taxon>Liliopsida</taxon>
        <taxon>Araceae</taxon>
        <taxon>Lemnoideae</taxon>
        <taxon>Spirodela</taxon>
    </lineage>
</organism>
<evidence type="ECO:0000313" key="4">
    <source>
        <dbReference type="Proteomes" id="UP000663760"/>
    </source>
</evidence>
<dbReference type="Proteomes" id="UP000663760">
    <property type="component" value="Chromosome 5"/>
</dbReference>
<dbReference type="Pfam" id="PF02519">
    <property type="entry name" value="Auxin_inducible"/>
    <property type="match status" value="1"/>
</dbReference>
<comment type="similarity">
    <text evidence="1">Belongs to the ARG7 family.</text>
</comment>
<dbReference type="AlphaFoldDB" id="A0A7I8KEU6"/>
<dbReference type="PANTHER" id="PTHR31374">
    <property type="entry name" value="AUXIN-INDUCED PROTEIN-LIKE-RELATED"/>
    <property type="match status" value="1"/>
</dbReference>
<name>A0A7I8KEU6_SPIIN</name>
<feature type="region of interest" description="Disordered" evidence="2">
    <location>
        <begin position="19"/>
        <end position="45"/>
    </location>
</feature>
<evidence type="ECO:0000313" key="3">
    <source>
        <dbReference type="EMBL" id="CAA7396307.1"/>
    </source>
</evidence>
<proteinExistence type="inferred from homology"/>
<dbReference type="GO" id="GO:0009733">
    <property type="term" value="P:response to auxin"/>
    <property type="evidence" value="ECO:0007669"/>
    <property type="project" value="InterPro"/>
</dbReference>
<gene>
    <name evidence="3" type="ORF">SI8410_05006970</name>
</gene>
<dbReference type="OrthoDB" id="660486at2759"/>
<sequence length="149" mass="16974">MERTKRSLILKTWERCRSIGRGKKPSPAEGHFSPSPERRLRRGVSEKRRVAPEGCLSVCVGSEKVKFLIKMDYVNHPLFKLLLDEAEMEYGYANEGPLVLPCDVDLFQSFLWEIEQDAIARPGCNFAKGGVYQLLSPSRTPMVFRVQPC</sequence>
<reference evidence="3" key="1">
    <citation type="submission" date="2020-02" db="EMBL/GenBank/DDBJ databases">
        <authorList>
            <person name="Scholz U."/>
            <person name="Mascher M."/>
            <person name="Fiebig A."/>
        </authorList>
    </citation>
    <scope>NUCLEOTIDE SEQUENCE</scope>
</reference>
<protein>
    <submittedName>
        <fullName evidence="3">Uncharacterized protein</fullName>
    </submittedName>
</protein>
<keyword evidence="4" id="KW-1185">Reference proteome</keyword>
<accession>A0A7I8KEU6</accession>
<dbReference type="InterPro" id="IPR003676">
    <property type="entry name" value="SAUR_fam"/>
</dbReference>
<evidence type="ECO:0000256" key="2">
    <source>
        <dbReference type="SAM" id="MobiDB-lite"/>
    </source>
</evidence>
<dbReference type="PANTHER" id="PTHR31374:SF118">
    <property type="entry name" value="OS01G0924966 PROTEIN"/>
    <property type="match status" value="1"/>
</dbReference>
<evidence type="ECO:0000256" key="1">
    <source>
        <dbReference type="ARBA" id="ARBA00006974"/>
    </source>
</evidence>